<evidence type="ECO:0000313" key="2">
    <source>
        <dbReference type="EMBL" id="QJH96329.1"/>
    </source>
</evidence>
<organism evidence="1">
    <name type="scientific">viral metagenome</name>
    <dbReference type="NCBI Taxonomy" id="1070528"/>
    <lineage>
        <taxon>unclassified sequences</taxon>
        <taxon>metagenomes</taxon>
        <taxon>organismal metagenomes</taxon>
    </lineage>
</organism>
<dbReference type="AlphaFoldDB" id="A0A6H1ZKV8"/>
<gene>
    <name evidence="1" type="ORF">TM448A00831_0002</name>
    <name evidence="2" type="ORF">TM448B00682_0023</name>
</gene>
<accession>A0A6H1ZKV8</accession>
<proteinExistence type="predicted"/>
<sequence length="79" mass="9496">MNIYEEIYNQKHLSNEQKQAVSTIIAEWDSYRECQREAMRSGKGMLTLRKLFYKDTGVMMPIMCNWKTKQELLDQFKII</sequence>
<evidence type="ECO:0000313" key="1">
    <source>
        <dbReference type="EMBL" id="QJA48071.1"/>
    </source>
</evidence>
<name>A0A6H1ZKV8_9ZZZZ</name>
<dbReference type="EMBL" id="MT144070">
    <property type="protein sequence ID" value="QJA48071.1"/>
    <property type="molecule type" value="Genomic_DNA"/>
</dbReference>
<protein>
    <submittedName>
        <fullName evidence="1">Uncharacterized protein</fullName>
    </submittedName>
</protein>
<dbReference type="EMBL" id="MT144647">
    <property type="protein sequence ID" value="QJH96329.1"/>
    <property type="molecule type" value="Genomic_DNA"/>
</dbReference>
<reference evidence="1" key="1">
    <citation type="submission" date="2020-03" db="EMBL/GenBank/DDBJ databases">
        <title>The deep terrestrial virosphere.</title>
        <authorList>
            <person name="Holmfeldt K."/>
            <person name="Nilsson E."/>
            <person name="Simone D."/>
            <person name="Lopez-Fernandez M."/>
            <person name="Wu X."/>
            <person name="de Brujin I."/>
            <person name="Lundin D."/>
            <person name="Andersson A."/>
            <person name="Bertilsson S."/>
            <person name="Dopson M."/>
        </authorList>
    </citation>
    <scope>NUCLEOTIDE SEQUENCE</scope>
    <source>
        <strain evidence="1">TM448A00831</strain>
        <strain evidence="2">TM448B00682</strain>
    </source>
</reference>